<reference evidence="3" key="2">
    <citation type="submission" date="2020-11" db="EMBL/GenBank/DDBJ databases">
        <authorList>
            <person name="McCartney M.A."/>
            <person name="Auch B."/>
            <person name="Kono T."/>
            <person name="Mallez S."/>
            <person name="Becker A."/>
            <person name="Gohl D.M."/>
            <person name="Silverstein K.A.T."/>
            <person name="Koren S."/>
            <person name="Bechman K.B."/>
            <person name="Herman A."/>
            <person name="Abrahante J.E."/>
            <person name="Garbe J."/>
        </authorList>
    </citation>
    <scope>NUCLEOTIDE SEQUENCE</scope>
    <source>
        <strain evidence="3">Duluth1</strain>
        <tissue evidence="3">Whole animal</tissue>
    </source>
</reference>
<keyword evidence="1" id="KW-0472">Membrane</keyword>
<organism evidence="3 4">
    <name type="scientific">Dreissena polymorpha</name>
    <name type="common">Zebra mussel</name>
    <name type="synonym">Mytilus polymorpha</name>
    <dbReference type="NCBI Taxonomy" id="45954"/>
    <lineage>
        <taxon>Eukaryota</taxon>
        <taxon>Metazoa</taxon>
        <taxon>Spiralia</taxon>
        <taxon>Lophotrochozoa</taxon>
        <taxon>Mollusca</taxon>
        <taxon>Bivalvia</taxon>
        <taxon>Autobranchia</taxon>
        <taxon>Heteroconchia</taxon>
        <taxon>Euheterodonta</taxon>
        <taxon>Imparidentia</taxon>
        <taxon>Neoheterodontei</taxon>
        <taxon>Myida</taxon>
        <taxon>Dreissenoidea</taxon>
        <taxon>Dreissenidae</taxon>
        <taxon>Dreissena</taxon>
    </lineage>
</organism>
<dbReference type="AlphaFoldDB" id="A0A9D4I495"/>
<keyword evidence="1" id="KW-0812">Transmembrane</keyword>
<proteinExistence type="predicted"/>
<dbReference type="Proteomes" id="UP000828390">
    <property type="component" value="Unassembled WGS sequence"/>
</dbReference>
<dbReference type="SUPFAM" id="SSF56112">
    <property type="entry name" value="Protein kinase-like (PK-like)"/>
    <property type="match status" value="1"/>
</dbReference>
<sequence length="82" mass="9362">MVACFILPPQFPDTKNTYHTLMILVAIFRSFGIVLWELLTGEIPYKDVDSSAIIWGVGRNSLHLPIPTTIPEGFKLLMRQCW</sequence>
<dbReference type="Gene3D" id="1.10.510.10">
    <property type="entry name" value="Transferase(Phosphotransferase) domain 1"/>
    <property type="match status" value="1"/>
</dbReference>
<reference evidence="3" key="1">
    <citation type="journal article" date="2019" name="bioRxiv">
        <title>The Genome of the Zebra Mussel, Dreissena polymorpha: A Resource for Invasive Species Research.</title>
        <authorList>
            <person name="McCartney M.A."/>
            <person name="Auch B."/>
            <person name="Kono T."/>
            <person name="Mallez S."/>
            <person name="Zhang Y."/>
            <person name="Obille A."/>
            <person name="Becker A."/>
            <person name="Abrahante J.E."/>
            <person name="Garbe J."/>
            <person name="Badalamenti J.P."/>
            <person name="Herman A."/>
            <person name="Mangelson H."/>
            <person name="Liachko I."/>
            <person name="Sullivan S."/>
            <person name="Sone E.D."/>
            <person name="Koren S."/>
            <person name="Silverstein K.A.T."/>
            <person name="Beckman K.B."/>
            <person name="Gohl D.M."/>
        </authorList>
    </citation>
    <scope>NUCLEOTIDE SEQUENCE</scope>
    <source>
        <strain evidence="3">Duluth1</strain>
        <tissue evidence="3">Whole animal</tissue>
    </source>
</reference>
<dbReference type="EMBL" id="JAIWYP010000010">
    <property type="protein sequence ID" value="KAH3747640.1"/>
    <property type="molecule type" value="Genomic_DNA"/>
</dbReference>
<feature type="transmembrane region" description="Helical" evidence="1">
    <location>
        <begin position="18"/>
        <end position="39"/>
    </location>
</feature>
<evidence type="ECO:0000259" key="2">
    <source>
        <dbReference type="Pfam" id="PF07714"/>
    </source>
</evidence>
<dbReference type="InterPro" id="IPR001245">
    <property type="entry name" value="Ser-Thr/Tyr_kinase_cat_dom"/>
</dbReference>
<accession>A0A9D4I495</accession>
<gene>
    <name evidence="3" type="ORF">DPMN_182068</name>
</gene>
<evidence type="ECO:0000313" key="3">
    <source>
        <dbReference type="EMBL" id="KAH3747640.1"/>
    </source>
</evidence>
<protein>
    <recommendedName>
        <fullName evidence="2">Serine-threonine/tyrosine-protein kinase catalytic domain-containing protein</fullName>
    </recommendedName>
</protein>
<dbReference type="InterPro" id="IPR011009">
    <property type="entry name" value="Kinase-like_dom_sf"/>
</dbReference>
<evidence type="ECO:0000313" key="4">
    <source>
        <dbReference type="Proteomes" id="UP000828390"/>
    </source>
</evidence>
<feature type="domain" description="Serine-threonine/tyrosine-protein kinase catalytic" evidence="2">
    <location>
        <begin position="30"/>
        <end position="82"/>
    </location>
</feature>
<name>A0A9D4I495_DREPO</name>
<dbReference type="GO" id="GO:0004672">
    <property type="term" value="F:protein kinase activity"/>
    <property type="evidence" value="ECO:0007669"/>
    <property type="project" value="InterPro"/>
</dbReference>
<comment type="caution">
    <text evidence="3">The sequence shown here is derived from an EMBL/GenBank/DDBJ whole genome shotgun (WGS) entry which is preliminary data.</text>
</comment>
<dbReference type="Pfam" id="PF07714">
    <property type="entry name" value="PK_Tyr_Ser-Thr"/>
    <property type="match status" value="1"/>
</dbReference>
<keyword evidence="4" id="KW-1185">Reference proteome</keyword>
<keyword evidence="1" id="KW-1133">Transmembrane helix</keyword>
<evidence type="ECO:0000256" key="1">
    <source>
        <dbReference type="SAM" id="Phobius"/>
    </source>
</evidence>